<dbReference type="Gene3D" id="3.40.50.410">
    <property type="entry name" value="von Willebrand factor, type A domain"/>
    <property type="match status" value="1"/>
</dbReference>
<keyword evidence="3" id="KW-0539">Nucleus</keyword>
<accession>A0AAW2IBI2</accession>
<name>A0AAW2IBI2_9NEOP</name>
<evidence type="ECO:0000256" key="2">
    <source>
        <dbReference type="ARBA" id="ARBA00016816"/>
    </source>
</evidence>
<feature type="signal peptide" evidence="5">
    <location>
        <begin position="1"/>
        <end position="20"/>
    </location>
</feature>
<dbReference type="GO" id="GO:0032039">
    <property type="term" value="C:integrator complex"/>
    <property type="evidence" value="ECO:0007669"/>
    <property type="project" value="InterPro"/>
</dbReference>
<dbReference type="Pfam" id="PF19435">
    <property type="entry name" value="IntS14_b-barrel"/>
    <property type="match status" value="1"/>
</dbReference>
<dbReference type="PANTHER" id="PTHR13532">
    <property type="match status" value="1"/>
</dbReference>
<dbReference type="InterPro" id="IPR039841">
    <property type="entry name" value="INTS14"/>
</dbReference>
<dbReference type="InterPro" id="IPR046471">
    <property type="entry name" value="IntS14_C"/>
</dbReference>
<evidence type="ECO:0000259" key="7">
    <source>
        <dbReference type="Pfam" id="PF19435"/>
    </source>
</evidence>
<dbReference type="InterPro" id="IPR002035">
    <property type="entry name" value="VWF_A"/>
</dbReference>
<evidence type="ECO:0000256" key="5">
    <source>
        <dbReference type="SAM" id="SignalP"/>
    </source>
</evidence>
<dbReference type="Pfam" id="PF20504">
    <property type="entry name" value="IntS14_C"/>
    <property type="match status" value="1"/>
</dbReference>
<evidence type="ECO:0000313" key="9">
    <source>
        <dbReference type="EMBL" id="KAL0279261.1"/>
    </source>
</evidence>
<proteinExistence type="inferred from homology"/>
<organism evidence="9">
    <name type="scientific">Menopon gallinae</name>
    <name type="common">poultry shaft louse</name>
    <dbReference type="NCBI Taxonomy" id="328185"/>
    <lineage>
        <taxon>Eukaryota</taxon>
        <taxon>Metazoa</taxon>
        <taxon>Ecdysozoa</taxon>
        <taxon>Arthropoda</taxon>
        <taxon>Hexapoda</taxon>
        <taxon>Insecta</taxon>
        <taxon>Pterygota</taxon>
        <taxon>Neoptera</taxon>
        <taxon>Paraneoptera</taxon>
        <taxon>Psocodea</taxon>
        <taxon>Troctomorpha</taxon>
        <taxon>Phthiraptera</taxon>
        <taxon>Amblycera</taxon>
        <taxon>Menoponidae</taxon>
        <taxon>Menopon</taxon>
    </lineage>
</organism>
<dbReference type="InterPro" id="IPR036465">
    <property type="entry name" value="vWFA_dom_sf"/>
</dbReference>
<dbReference type="SUPFAM" id="SSF53300">
    <property type="entry name" value="vWA-like"/>
    <property type="match status" value="1"/>
</dbReference>
<evidence type="ECO:0000256" key="3">
    <source>
        <dbReference type="ARBA" id="ARBA00023242"/>
    </source>
</evidence>
<comment type="caution">
    <text evidence="9">The sequence shown here is derived from an EMBL/GenBank/DDBJ whole genome shotgun (WGS) entry which is preliminary data.</text>
</comment>
<dbReference type="GO" id="GO:0034472">
    <property type="term" value="P:snRNA 3'-end processing"/>
    <property type="evidence" value="ECO:0007669"/>
    <property type="project" value="TreeGrafter"/>
</dbReference>
<protein>
    <recommendedName>
        <fullName evidence="2">Integrator complex subunit 14</fullName>
    </recommendedName>
</protein>
<comment type="subcellular location">
    <subcellularLocation>
        <location evidence="1">Nucleus</location>
    </subcellularLocation>
</comment>
<feature type="domain" description="Integrator complex subunit 14 C-terminal" evidence="8">
    <location>
        <begin position="402"/>
        <end position="504"/>
    </location>
</feature>
<evidence type="ECO:0000256" key="4">
    <source>
        <dbReference type="ARBA" id="ARBA00061449"/>
    </source>
</evidence>
<feature type="domain" description="Integrator complex subunit 14 beta-barrel" evidence="7">
    <location>
        <begin position="210"/>
        <end position="353"/>
    </location>
</feature>
<comment type="similarity">
    <text evidence="4">Belongs to the Integrator subunit 14 family.</text>
</comment>
<feature type="chain" id="PRO_5043744168" description="Integrator complex subunit 14" evidence="5">
    <location>
        <begin position="21"/>
        <end position="511"/>
    </location>
</feature>
<evidence type="ECO:0000259" key="8">
    <source>
        <dbReference type="Pfam" id="PF20504"/>
    </source>
</evidence>
<evidence type="ECO:0000259" key="6">
    <source>
        <dbReference type="Pfam" id="PF13519"/>
    </source>
</evidence>
<keyword evidence="5" id="KW-0732">Signal</keyword>
<feature type="domain" description="VWFA" evidence="6">
    <location>
        <begin position="3"/>
        <end position="118"/>
    </location>
</feature>
<dbReference type="CDD" id="cd00198">
    <property type="entry name" value="vWFA"/>
    <property type="match status" value="1"/>
</dbReference>
<dbReference type="EMBL" id="JARGDH010000001">
    <property type="protein sequence ID" value="KAL0279261.1"/>
    <property type="molecule type" value="Genomic_DNA"/>
</dbReference>
<dbReference type="AlphaFoldDB" id="A0AAW2IBI2"/>
<evidence type="ECO:0000256" key="1">
    <source>
        <dbReference type="ARBA" id="ARBA00004123"/>
    </source>
</evidence>
<reference evidence="9" key="1">
    <citation type="journal article" date="2024" name="Gigascience">
        <title>Chromosome-level genome of the poultry shaft louse Menopon gallinae provides insight into the host-switching and adaptive evolution of parasitic lice.</title>
        <authorList>
            <person name="Xu Y."/>
            <person name="Ma L."/>
            <person name="Liu S."/>
            <person name="Liang Y."/>
            <person name="Liu Q."/>
            <person name="He Z."/>
            <person name="Tian L."/>
            <person name="Duan Y."/>
            <person name="Cai W."/>
            <person name="Li H."/>
            <person name="Song F."/>
        </authorList>
    </citation>
    <scope>NUCLEOTIDE SEQUENCE</scope>
    <source>
        <strain evidence="9">Cailab_2023a</strain>
    </source>
</reference>
<dbReference type="Pfam" id="PF13519">
    <property type="entry name" value="VWA_2"/>
    <property type="match status" value="1"/>
</dbReference>
<sequence length="511" mass="56788">MPIVILLDVSLSMIRPLAQSETGDSCSILQLATHGINFFLDYLALHLKLEFVSLVTFSSSYEVLSPFTRDFESIKSKLSKIEEHDKTCIEVGLCGVNSLVVSVWGTSIPCQVILVTDGNPGVGQVSLKQNLNNINHRNSQFPLPFPFLGKLHVICISPFQGTRPHSMISLFQRLVETAGNESGCVLTPEPGPLSVKSIQAVFQKLCDTSFSAFYGTLKCGNLTARISLSPVPQPYTKITDFECVTKTFSDTIEICGFIDIADVGSPMSVSRHLIVPQASGKTEANRMKLEMDLDDEIIDEGKIPSFCVLLHGALKVENMAALCTVGEDWFGIMYSWADSKKKSNLMLTVLEPGSDSVPWLGDLNYLGPLDEFFPSSSQNAPEDVPTFPVQPNEKRSYSQNVVVWVRQAGLQSDIQKILRHAKKLPDKTQQFYKELNRVRRAAISFGFVELLDGLAFIFERECTLLPGTAHPDCALQLTHAAQVLRRPFSRDIKYNITPMKTKFVNDNERQE</sequence>
<dbReference type="InterPro" id="IPR045814">
    <property type="entry name" value="IntS14_b-barrel"/>
</dbReference>
<dbReference type="PANTHER" id="PTHR13532:SF3">
    <property type="entry name" value="INTEGRATOR COMPLEX SUBUNIT 14"/>
    <property type="match status" value="1"/>
</dbReference>
<gene>
    <name evidence="9" type="ORF">PYX00_000863</name>
</gene>